<sequence>MDILGKRIRYLREKYQLSQKQLATRVNLTNAQLSRYELGERKPDPEIIKDIADFFDVSTDYLLGRTDNPDLIEEKNEESLLDPELGVFFKEIKNAPEDRQEQLRKIWEIIKSEGNRESGN</sequence>
<dbReference type="PROSITE" id="PS50943">
    <property type="entry name" value="HTH_CROC1"/>
    <property type="match status" value="1"/>
</dbReference>
<keyword evidence="1" id="KW-0238">DNA-binding</keyword>
<dbReference type="PANTHER" id="PTHR46558:SF11">
    <property type="entry name" value="HTH-TYPE TRANSCRIPTIONAL REGULATOR XRE"/>
    <property type="match status" value="1"/>
</dbReference>
<proteinExistence type="predicted"/>
<organism evidence="3 4">
    <name type="scientific">Priestia flexa</name>
    <dbReference type="NCBI Taxonomy" id="86664"/>
    <lineage>
        <taxon>Bacteria</taxon>
        <taxon>Bacillati</taxon>
        <taxon>Bacillota</taxon>
        <taxon>Bacilli</taxon>
        <taxon>Bacillales</taxon>
        <taxon>Bacillaceae</taxon>
        <taxon>Priestia</taxon>
    </lineage>
</organism>
<gene>
    <name evidence="3" type="ORF">JF537_00175</name>
</gene>
<evidence type="ECO:0000256" key="1">
    <source>
        <dbReference type="ARBA" id="ARBA00023125"/>
    </source>
</evidence>
<dbReference type="PANTHER" id="PTHR46558">
    <property type="entry name" value="TRACRIPTIONAL REGULATORY PROTEIN-RELATED-RELATED"/>
    <property type="match status" value="1"/>
</dbReference>
<reference evidence="3" key="1">
    <citation type="submission" date="2020-12" db="EMBL/GenBank/DDBJ databases">
        <title>PHA producing bacteria isolated from mangrove.</title>
        <authorList>
            <person name="Zheng W."/>
            <person name="Yu S."/>
            <person name="Huang Y."/>
        </authorList>
    </citation>
    <scope>NUCLEOTIDE SEQUENCE</scope>
    <source>
        <strain evidence="3">GN22-4</strain>
    </source>
</reference>
<dbReference type="GO" id="GO:0003677">
    <property type="term" value="F:DNA binding"/>
    <property type="evidence" value="ECO:0007669"/>
    <property type="project" value="UniProtKB-KW"/>
</dbReference>
<name>A0A8I1MBV7_9BACI</name>
<dbReference type="Pfam" id="PF01381">
    <property type="entry name" value="HTH_3"/>
    <property type="match status" value="1"/>
</dbReference>
<dbReference type="Proteomes" id="UP000664578">
    <property type="component" value="Unassembled WGS sequence"/>
</dbReference>
<dbReference type="InterPro" id="IPR001387">
    <property type="entry name" value="Cro/C1-type_HTH"/>
</dbReference>
<dbReference type="SUPFAM" id="SSF47413">
    <property type="entry name" value="lambda repressor-like DNA-binding domains"/>
    <property type="match status" value="1"/>
</dbReference>
<evidence type="ECO:0000259" key="2">
    <source>
        <dbReference type="PROSITE" id="PS50943"/>
    </source>
</evidence>
<evidence type="ECO:0000313" key="4">
    <source>
        <dbReference type="Proteomes" id="UP000664578"/>
    </source>
</evidence>
<dbReference type="EMBL" id="JAEMWV010000001">
    <property type="protein sequence ID" value="MBN8249986.1"/>
    <property type="molecule type" value="Genomic_DNA"/>
</dbReference>
<dbReference type="AlphaFoldDB" id="A0A8I1MBV7"/>
<comment type="caution">
    <text evidence="3">The sequence shown here is derived from an EMBL/GenBank/DDBJ whole genome shotgun (WGS) entry which is preliminary data.</text>
</comment>
<dbReference type="Gene3D" id="1.10.260.40">
    <property type="entry name" value="lambda repressor-like DNA-binding domains"/>
    <property type="match status" value="1"/>
</dbReference>
<dbReference type="InterPro" id="IPR010982">
    <property type="entry name" value="Lambda_DNA-bd_dom_sf"/>
</dbReference>
<evidence type="ECO:0000313" key="3">
    <source>
        <dbReference type="EMBL" id="MBN8249986.1"/>
    </source>
</evidence>
<dbReference type="SMART" id="SM00530">
    <property type="entry name" value="HTH_XRE"/>
    <property type="match status" value="1"/>
</dbReference>
<dbReference type="RefSeq" id="WP_206782056.1">
    <property type="nucleotide sequence ID" value="NZ_JAEMWV010000001.1"/>
</dbReference>
<protein>
    <submittedName>
        <fullName evidence="3">Helix-turn-helix transcriptional regulator</fullName>
    </submittedName>
</protein>
<feature type="domain" description="HTH cro/C1-type" evidence="2">
    <location>
        <begin position="8"/>
        <end position="62"/>
    </location>
</feature>
<accession>A0A8I1MBV7</accession>
<dbReference type="CDD" id="cd00093">
    <property type="entry name" value="HTH_XRE"/>
    <property type="match status" value="1"/>
</dbReference>